<keyword evidence="2" id="KW-1185">Reference proteome</keyword>
<gene>
    <name evidence="1" type="ORF">Pmani_005445</name>
</gene>
<sequence>MEQGLAWLAGAGLGTAGWITAWHGWLDHGLTRLYGINSAGFGLAVLGSAQLGSLSISVDAYCSCTMSWSGGRPGVVMEL</sequence>
<accession>A0AAE1QCN3</accession>
<reference evidence="1" key="1">
    <citation type="submission" date="2023-11" db="EMBL/GenBank/DDBJ databases">
        <title>Genome assemblies of two species of porcelain crab, Petrolisthes cinctipes and Petrolisthes manimaculis (Anomura: Porcellanidae).</title>
        <authorList>
            <person name="Angst P."/>
        </authorList>
    </citation>
    <scope>NUCLEOTIDE SEQUENCE</scope>
    <source>
        <strain evidence="1">PB745_02</strain>
        <tissue evidence="1">Gill</tissue>
    </source>
</reference>
<proteinExistence type="predicted"/>
<comment type="caution">
    <text evidence="1">The sequence shown here is derived from an EMBL/GenBank/DDBJ whole genome shotgun (WGS) entry which is preliminary data.</text>
</comment>
<protein>
    <submittedName>
        <fullName evidence="1">Uncharacterized protein</fullName>
    </submittedName>
</protein>
<name>A0AAE1QCN3_9EUCA</name>
<organism evidence="1 2">
    <name type="scientific">Petrolisthes manimaculis</name>
    <dbReference type="NCBI Taxonomy" id="1843537"/>
    <lineage>
        <taxon>Eukaryota</taxon>
        <taxon>Metazoa</taxon>
        <taxon>Ecdysozoa</taxon>
        <taxon>Arthropoda</taxon>
        <taxon>Crustacea</taxon>
        <taxon>Multicrustacea</taxon>
        <taxon>Malacostraca</taxon>
        <taxon>Eumalacostraca</taxon>
        <taxon>Eucarida</taxon>
        <taxon>Decapoda</taxon>
        <taxon>Pleocyemata</taxon>
        <taxon>Anomura</taxon>
        <taxon>Galatheoidea</taxon>
        <taxon>Porcellanidae</taxon>
        <taxon>Petrolisthes</taxon>
    </lineage>
</organism>
<evidence type="ECO:0000313" key="2">
    <source>
        <dbReference type="Proteomes" id="UP001292094"/>
    </source>
</evidence>
<dbReference type="AlphaFoldDB" id="A0AAE1QCN3"/>
<dbReference type="Proteomes" id="UP001292094">
    <property type="component" value="Unassembled WGS sequence"/>
</dbReference>
<evidence type="ECO:0000313" key="1">
    <source>
        <dbReference type="EMBL" id="KAK4323891.1"/>
    </source>
</evidence>
<dbReference type="EMBL" id="JAWZYT010000404">
    <property type="protein sequence ID" value="KAK4323891.1"/>
    <property type="molecule type" value="Genomic_DNA"/>
</dbReference>